<feature type="transmembrane region" description="Helical" evidence="5">
    <location>
        <begin position="32"/>
        <end position="50"/>
    </location>
</feature>
<dbReference type="InterPro" id="IPR006480">
    <property type="entry name" value="Phage_holin_4_1"/>
</dbReference>
<dbReference type="Pfam" id="PF05105">
    <property type="entry name" value="Phage_holin_4_1"/>
    <property type="match status" value="1"/>
</dbReference>
<evidence type="ECO:0000256" key="2">
    <source>
        <dbReference type="ARBA" id="ARBA00022692"/>
    </source>
</evidence>
<organism evidence="6 7">
    <name type="scientific">Sporomusa ovata</name>
    <dbReference type="NCBI Taxonomy" id="2378"/>
    <lineage>
        <taxon>Bacteria</taxon>
        <taxon>Bacillati</taxon>
        <taxon>Bacillota</taxon>
        <taxon>Negativicutes</taxon>
        <taxon>Selenomonadales</taxon>
        <taxon>Sporomusaceae</taxon>
        <taxon>Sporomusa</taxon>
    </lineage>
</organism>
<dbReference type="GO" id="GO:0016020">
    <property type="term" value="C:membrane"/>
    <property type="evidence" value="ECO:0007669"/>
    <property type="project" value="UniProtKB-SubCell"/>
</dbReference>
<dbReference type="NCBIfam" id="TIGR01593">
    <property type="entry name" value="holin_tox_secr"/>
    <property type="match status" value="1"/>
</dbReference>
<sequence>MIEYTQTELRIMAIFSAMGAVFSFLIGGVDKLVTALLIFIVIDYVTGLIAAWNTGSLQSKKGFEGIKRKLAMLMIVIIANWVDVALFGSSTCRSMIIFAYIGNEGLSIIENLDRMGYGQYIPVFMRDRLMQLREEKQFLKGNE</sequence>
<protein>
    <submittedName>
        <fullName evidence="6">Phage holin</fullName>
    </submittedName>
</protein>
<evidence type="ECO:0000313" key="6">
    <source>
        <dbReference type="EMBL" id="CQR75053.1"/>
    </source>
</evidence>
<dbReference type="RefSeq" id="WP_021171275.1">
    <property type="nucleotide sequence ID" value="NZ_CTRP01000016.1"/>
</dbReference>
<dbReference type="AlphaFoldDB" id="A0A0U1L7E8"/>
<evidence type="ECO:0000313" key="7">
    <source>
        <dbReference type="Proteomes" id="UP000049855"/>
    </source>
</evidence>
<dbReference type="EMBL" id="CTRP01000016">
    <property type="protein sequence ID" value="CQR75053.1"/>
    <property type="molecule type" value="Genomic_DNA"/>
</dbReference>
<keyword evidence="4 5" id="KW-0472">Membrane</keyword>
<name>A0A0U1L7E8_9FIRM</name>
<evidence type="ECO:0000256" key="4">
    <source>
        <dbReference type="ARBA" id="ARBA00023136"/>
    </source>
</evidence>
<evidence type="ECO:0000256" key="5">
    <source>
        <dbReference type="SAM" id="Phobius"/>
    </source>
</evidence>
<dbReference type="Proteomes" id="UP000049855">
    <property type="component" value="Unassembled WGS sequence"/>
</dbReference>
<evidence type="ECO:0000256" key="1">
    <source>
        <dbReference type="ARBA" id="ARBA00004141"/>
    </source>
</evidence>
<feature type="transmembrane region" description="Helical" evidence="5">
    <location>
        <begin position="70"/>
        <end position="88"/>
    </location>
</feature>
<comment type="subcellular location">
    <subcellularLocation>
        <location evidence="1">Membrane</location>
        <topology evidence="1">Multi-pass membrane protein</topology>
    </subcellularLocation>
</comment>
<accession>A0A0U1L7E8</accession>
<evidence type="ECO:0000256" key="3">
    <source>
        <dbReference type="ARBA" id="ARBA00022989"/>
    </source>
</evidence>
<keyword evidence="7" id="KW-1185">Reference proteome</keyword>
<gene>
    <name evidence="6" type="ORF">SpAn4DRAFT_4417</name>
</gene>
<keyword evidence="3 5" id="KW-1133">Transmembrane helix</keyword>
<keyword evidence="2 5" id="KW-0812">Transmembrane</keyword>
<proteinExistence type="predicted"/>
<reference evidence="7" key="1">
    <citation type="submission" date="2015-03" db="EMBL/GenBank/DDBJ databases">
        <authorList>
            <person name="Nijsse Bart"/>
        </authorList>
    </citation>
    <scope>NUCLEOTIDE SEQUENCE [LARGE SCALE GENOMIC DNA]</scope>
</reference>
<feature type="transmembrane region" description="Helical" evidence="5">
    <location>
        <begin position="9"/>
        <end position="26"/>
    </location>
</feature>